<dbReference type="EMBL" id="BAAAYR010000001">
    <property type="protein sequence ID" value="GAA3555484.1"/>
    <property type="molecule type" value="Genomic_DNA"/>
</dbReference>
<evidence type="ECO:0000313" key="2">
    <source>
        <dbReference type="EMBL" id="GAA3555484.1"/>
    </source>
</evidence>
<dbReference type="SUPFAM" id="SSF53474">
    <property type="entry name" value="alpha/beta-Hydrolases"/>
    <property type="match status" value="1"/>
</dbReference>
<dbReference type="Proteomes" id="UP001500767">
    <property type="component" value="Unassembled WGS sequence"/>
</dbReference>
<evidence type="ECO:0000313" key="3">
    <source>
        <dbReference type="Proteomes" id="UP001500767"/>
    </source>
</evidence>
<sequence>MTVIVLVHGGFLDAAGWAPVTRLLLDAGHDVRVPAVPNRSLVGDALHVRGFVERLRAPVLLVGHAYGGAVVTVAGVADNVVGLVYVAAFALQEGESMGQLQGAFPDADLAANLVYEPFVLADGTYGTDVSVSIDAFPAVVAAGVDPAVVGVLAVAQRPLSALAFSEVASREAWSSRPAWGLVAAADRAVHPDVQRFGYARAGVVRTVEVAGAPHLVMHRDPHAVVDLITEALHHVAPERPSA</sequence>
<accession>A0ABP6WT28</accession>
<dbReference type="InterPro" id="IPR000073">
    <property type="entry name" value="AB_hydrolase_1"/>
</dbReference>
<comment type="caution">
    <text evidence="2">The sequence shown here is derived from an EMBL/GenBank/DDBJ whole genome shotgun (WGS) entry which is preliminary data.</text>
</comment>
<protein>
    <submittedName>
        <fullName evidence="2">Alpha/beta hydrolase</fullName>
    </submittedName>
</protein>
<dbReference type="RefSeq" id="WP_204912110.1">
    <property type="nucleotide sequence ID" value="NZ_BAAAYR010000001.1"/>
</dbReference>
<dbReference type="PANTHER" id="PTHR37017:SF11">
    <property type="entry name" value="ESTERASE_LIPASE_THIOESTERASE DOMAIN-CONTAINING PROTEIN"/>
    <property type="match status" value="1"/>
</dbReference>
<dbReference type="InterPro" id="IPR029058">
    <property type="entry name" value="AB_hydrolase_fold"/>
</dbReference>
<dbReference type="Gene3D" id="3.40.50.1820">
    <property type="entry name" value="alpha/beta hydrolase"/>
    <property type="match status" value="1"/>
</dbReference>
<feature type="domain" description="AB hydrolase-1" evidence="1">
    <location>
        <begin position="4"/>
        <end position="226"/>
    </location>
</feature>
<organism evidence="2 3">
    <name type="scientific">Microlunatus spumicola</name>
    <dbReference type="NCBI Taxonomy" id="81499"/>
    <lineage>
        <taxon>Bacteria</taxon>
        <taxon>Bacillati</taxon>
        <taxon>Actinomycetota</taxon>
        <taxon>Actinomycetes</taxon>
        <taxon>Propionibacteriales</taxon>
        <taxon>Propionibacteriaceae</taxon>
        <taxon>Microlunatus</taxon>
    </lineage>
</organism>
<keyword evidence="2" id="KW-0378">Hydrolase</keyword>
<name>A0ABP6WT28_9ACTN</name>
<dbReference type="InterPro" id="IPR052897">
    <property type="entry name" value="Sec-Metab_Biosynth_Hydrolase"/>
</dbReference>
<dbReference type="Pfam" id="PF12697">
    <property type="entry name" value="Abhydrolase_6"/>
    <property type="match status" value="1"/>
</dbReference>
<proteinExistence type="predicted"/>
<reference evidence="3" key="1">
    <citation type="journal article" date="2019" name="Int. J. Syst. Evol. Microbiol.">
        <title>The Global Catalogue of Microorganisms (GCM) 10K type strain sequencing project: providing services to taxonomists for standard genome sequencing and annotation.</title>
        <authorList>
            <consortium name="The Broad Institute Genomics Platform"/>
            <consortium name="The Broad Institute Genome Sequencing Center for Infectious Disease"/>
            <person name="Wu L."/>
            <person name="Ma J."/>
        </authorList>
    </citation>
    <scope>NUCLEOTIDE SEQUENCE [LARGE SCALE GENOMIC DNA]</scope>
    <source>
        <strain evidence="3">JCM 16540</strain>
    </source>
</reference>
<evidence type="ECO:0000259" key="1">
    <source>
        <dbReference type="Pfam" id="PF12697"/>
    </source>
</evidence>
<dbReference type="GO" id="GO:0016787">
    <property type="term" value="F:hydrolase activity"/>
    <property type="evidence" value="ECO:0007669"/>
    <property type="project" value="UniProtKB-KW"/>
</dbReference>
<keyword evidence="3" id="KW-1185">Reference proteome</keyword>
<dbReference type="PANTHER" id="PTHR37017">
    <property type="entry name" value="AB HYDROLASE-1 DOMAIN-CONTAINING PROTEIN-RELATED"/>
    <property type="match status" value="1"/>
</dbReference>
<gene>
    <name evidence="2" type="ORF">GCM10022197_08310</name>
</gene>